<feature type="transmembrane region" description="Helical" evidence="1">
    <location>
        <begin position="129"/>
        <end position="154"/>
    </location>
</feature>
<dbReference type="AlphaFoldDB" id="A0A1F5T8H3"/>
<reference evidence="2 3" key="1">
    <citation type="journal article" date="2016" name="Nat. Commun.">
        <title>Thousands of microbial genomes shed light on interconnected biogeochemical processes in an aquifer system.</title>
        <authorList>
            <person name="Anantharaman K."/>
            <person name="Brown C.T."/>
            <person name="Hug L.A."/>
            <person name="Sharon I."/>
            <person name="Castelle C.J."/>
            <person name="Probst A.J."/>
            <person name="Thomas B.C."/>
            <person name="Singh A."/>
            <person name="Wilkins M.J."/>
            <person name="Karaoz U."/>
            <person name="Brodie E.L."/>
            <person name="Williams K.H."/>
            <person name="Hubbard S.S."/>
            <person name="Banfield J.F."/>
        </authorList>
    </citation>
    <scope>NUCLEOTIDE SEQUENCE [LARGE SCALE GENOMIC DNA]</scope>
</reference>
<keyword evidence="1" id="KW-0812">Transmembrane</keyword>
<keyword evidence="1" id="KW-0472">Membrane</keyword>
<organism evidence="2 3">
    <name type="scientific">Candidatus Falkowbacteria bacterium RIFOXYC2_FULL_48_21</name>
    <dbReference type="NCBI Taxonomy" id="1798005"/>
    <lineage>
        <taxon>Bacteria</taxon>
        <taxon>Candidatus Falkowiibacteriota</taxon>
    </lineage>
</organism>
<evidence type="ECO:0000313" key="3">
    <source>
        <dbReference type="Proteomes" id="UP000178656"/>
    </source>
</evidence>
<protein>
    <submittedName>
        <fullName evidence="2">Uncharacterized protein</fullName>
    </submittedName>
</protein>
<comment type="caution">
    <text evidence="2">The sequence shown here is derived from an EMBL/GenBank/DDBJ whole genome shotgun (WGS) entry which is preliminary data.</text>
</comment>
<feature type="transmembrane region" description="Helical" evidence="1">
    <location>
        <begin position="62"/>
        <end position="85"/>
    </location>
</feature>
<name>A0A1F5T8H3_9BACT</name>
<gene>
    <name evidence="2" type="ORF">A2482_01125</name>
</gene>
<proteinExistence type="predicted"/>
<feature type="transmembrane region" description="Helical" evidence="1">
    <location>
        <begin position="21"/>
        <end position="42"/>
    </location>
</feature>
<accession>A0A1F5T8H3</accession>
<evidence type="ECO:0000313" key="2">
    <source>
        <dbReference type="EMBL" id="OGF35053.1"/>
    </source>
</evidence>
<keyword evidence="1" id="KW-1133">Transmembrane helix</keyword>
<dbReference type="EMBL" id="MFGM01000060">
    <property type="protein sequence ID" value="OGF35053.1"/>
    <property type="molecule type" value="Genomic_DNA"/>
</dbReference>
<sequence>MKTESEKEESKMDARLKKARWCESFFAVGGGVCIFVLILLIWNMGWAWFQTNTLLTNLTNFVGGTMIFGMYFFSGLTSAMSGWAIWDYEYLRRKRRLQWAVGLLGLLVIGSVLFHFLHGPILSSSPMNWAQMPGVIFVLVVLLVNPLIWELFWLKRLGKVKKMEANHE</sequence>
<evidence type="ECO:0000256" key="1">
    <source>
        <dbReference type="SAM" id="Phobius"/>
    </source>
</evidence>
<dbReference type="Proteomes" id="UP000178656">
    <property type="component" value="Unassembled WGS sequence"/>
</dbReference>
<feature type="transmembrane region" description="Helical" evidence="1">
    <location>
        <begin position="97"/>
        <end position="117"/>
    </location>
</feature>